<proteinExistence type="predicted"/>
<sequence length="108" mass="13088">MQYLQKLVKLQLVKVVGEDRVEYYYIDFFSQHDFNQIQNLPHKILDEVLLPISHCEAIRDNFRALYVSYETDGVVSDKVAYNLNGDRYKRVRKWIEFYRKFSDDFLPE</sequence>
<organism evidence="1 2">
    <name type="scientific">Billgrantia endophytica</name>
    <dbReference type="NCBI Taxonomy" id="2033802"/>
    <lineage>
        <taxon>Bacteria</taxon>
        <taxon>Pseudomonadati</taxon>
        <taxon>Pseudomonadota</taxon>
        <taxon>Gammaproteobacteria</taxon>
        <taxon>Oceanospirillales</taxon>
        <taxon>Halomonadaceae</taxon>
        <taxon>Billgrantia</taxon>
    </lineage>
</organism>
<accession>A0A2N7TUE0</accession>
<dbReference type="RefSeq" id="WP_102655721.1">
    <property type="nucleotide sequence ID" value="NZ_PNRF01000050.1"/>
</dbReference>
<dbReference type="Proteomes" id="UP000235803">
    <property type="component" value="Unassembled WGS sequence"/>
</dbReference>
<comment type="caution">
    <text evidence="1">The sequence shown here is derived from an EMBL/GenBank/DDBJ whole genome shotgun (WGS) entry which is preliminary data.</text>
</comment>
<keyword evidence="2" id="KW-1185">Reference proteome</keyword>
<dbReference type="AlphaFoldDB" id="A0A2N7TUE0"/>
<dbReference type="EMBL" id="PNRF01000050">
    <property type="protein sequence ID" value="PMR71812.1"/>
    <property type="molecule type" value="Genomic_DNA"/>
</dbReference>
<gene>
    <name evidence="1" type="ORF">C1H69_23035</name>
</gene>
<evidence type="ECO:0000313" key="1">
    <source>
        <dbReference type="EMBL" id="PMR71812.1"/>
    </source>
</evidence>
<name>A0A2N7TUE0_9GAMM</name>
<evidence type="ECO:0000313" key="2">
    <source>
        <dbReference type="Proteomes" id="UP000235803"/>
    </source>
</evidence>
<reference evidence="1 2" key="1">
    <citation type="submission" date="2018-01" db="EMBL/GenBank/DDBJ databases">
        <title>Halomonas endophytica sp. nov., isolated from storage liquid in the stems of Populus euphratica.</title>
        <authorList>
            <person name="Chen C."/>
        </authorList>
    </citation>
    <scope>NUCLEOTIDE SEQUENCE [LARGE SCALE GENOMIC DNA]</scope>
    <source>
        <strain evidence="1 2">MC28</strain>
    </source>
</reference>
<protein>
    <submittedName>
        <fullName evidence="1">Uncharacterized protein</fullName>
    </submittedName>
</protein>